<sequence>MSASSNNEQEALSSFRKALAASKNVIIVAGAGIPTYRGLGGFWLNFAAFKENLSKVAHRSIRRSYTTRRCLDAEPNAAHHALATFCLPLTLAQIAPSLDPKWPARSSRSPACSPPAEKCILEMHGCIFETRCTSCAHVQRSYTPTPCSDALDKAPDPSVPLPIDQLPRCGGANCTINRYGRCGGLLRPNVVWFGEVPQHMGEIAKRMNWCDLLLLVGTSTTVYPAAGFAKTVKERGGKIAMFKSRAQRRRGSRFHTLPLALAV</sequence>
<evidence type="ECO:0000256" key="5">
    <source>
        <dbReference type="ARBA" id="ARBA00023128"/>
    </source>
</evidence>
<comment type="subcellular location">
    <subcellularLocation>
        <location evidence="1">Mitochondrion</location>
    </subcellularLocation>
</comment>
<evidence type="ECO:0000256" key="1">
    <source>
        <dbReference type="ARBA" id="ARBA00004173"/>
    </source>
</evidence>
<dbReference type="SUPFAM" id="SSF52467">
    <property type="entry name" value="DHS-like NAD/FAD-binding domain"/>
    <property type="match status" value="1"/>
</dbReference>
<evidence type="ECO:0000259" key="7">
    <source>
        <dbReference type="PROSITE" id="PS50305"/>
    </source>
</evidence>
<evidence type="ECO:0000313" key="8">
    <source>
        <dbReference type="EMBL" id="KAJ7778804.1"/>
    </source>
</evidence>
<organism evidence="8 9">
    <name type="scientific">Mycena maculata</name>
    <dbReference type="NCBI Taxonomy" id="230809"/>
    <lineage>
        <taxon>Eukaryota</taxon>
        <taxon>Fungi</taxon>
        <taxon>Dikarya</taxon>
        <taxon>Basidiomycota</taxon>
        <taxon>Agaricomycotina</taxon>
        <taxon>Agaricomycetes</taxon>
        <taxon>Agaricomycetidae</taxon>
        <taxon>Agaricales</taxon>
        <taxon>Marasmiineae</taxon>
        <taxon>Mycenaceae</taxon>
        <taxon>Mycena</taxon>
    </lineage>
</organism>
<dbReference type="Pfam" id="PF02146">
    <property type="entry name" value="SIR2"/>
    <property type="match status" value="1"/>
</dbReference>
<keyword evidence="4" id="KW-0520">NAD</keyword>
<gene>
    <name evidence="8" type="ORF">DFH07DRAFT_865484</name>
</gene>
<keyword evidence="9" id="KW-1185">Reference proteome</keyword>
<accession>A0AAD7KA86</accession>
<feature type="binding site" evidence="6">
    <location>
        <position position="182"/>
    </location>
    <ligand>
        <name>Zn(2+)</name>
        <dbReference type="ChEBI" id="CHEBI:29105"/>
    </ligand>
</feature>
<feature type="binding site" evidence="6">
    <location>
        <position position="132"/>
    </location>
    <ligand>
        <name>Zn(2+)</name>
        <dbReference type="ChEBI" id="CHEBI:29105"/>
    </ligand>
</feature>
<feature type="active site" description="Proton acceptor" evidence="6">
    <location>
        <position position="124"/>
    </location>
</feature>
<dbReference type="InterPro" id="IPR026591">
    <property type="entry name" value="Sirtuin_cat_small_dom_sf"/>
</dbReference>
<evidence type="ECO:0000313" key="9">
    <source>
        <dbReference type="Proteomes" id="UP001215280"/>
    </source>
</evidence>
<dbReference type="Proteomes" id="UP001215280">
    <property type="component" value="Unassembled WGS sequence"/>
</dbReference>
<keyword evidence="5" id="KW-0496">Mitochondrion</keyword>
<dbReference type="PANTHER" id="PTHR11085:SF10">
    <property type="entry name" value="NAD-DEPENDENT PROTEIN DEACYLASE SIRTUIN-5, MITOCHONDRIAL-RELATED"/>
    <property type="match status" value="1"/>
</dbReference>
<evidence type="ECO:0000256" key="4">
    <source>
        <dbReference type="ARBA" id="ARBA00023027"/>
    </source>
</evidence>
<dbReference type="Gene3D" id="3.30.1600.10">
    <property type="entry name" value="SIR2/SIRT2 'Small Domain"/>
    <property type="match status" value="1"/>
</dbReference>
<keyword evidence="3" id="KW-0808">Transferase</keyword>
<keyword evidence="6" id="KW-0479">Metal-binding</keyword>
<dbReference type="GO" id="GO:0005634">
    <property type="term" value="C:nucleus"/>
    <property type="evidence" value="ECO:0007669"/>
    <property type="project" value="TreeGrafter"/>
</dbReference>
<dbReference type="InterPro" id="IPR026590">
    <property type="entry name" value="Ssirtuin_cat_dom"/>
</dbReference>
<dbReference type="PROSITE" id="PS50305">
    <property type="entry name" value="SIRTUIN"/>
    <property type="match status" value="1"/>
</dbReference>
<comment type="similarity">
    <text evidence="2">Belongs to the sirtuin family. Class I subfamily.</text>
</comment>
<keyword evidence="6" id="KW-0862">Zinc</keyword>
<dbReference type="InterPro" id="IPR003000">
    <property type="entry name" value="Sirtuin"/>
</dbReference>
<dbReference type="InterPro" id="IPR029035">
    <property type="entry name" value="DHS-like_NAD/FAD-binding_dom"/>
</dbReference>
<dbReference type="Gene3D" id="3.40.50.1220">
    <property type="entry name" value="TPP-binding domain"/>
    <property type="match status" value="1"/>
</dbReference>
<dbReference type="InterPro" id="IPR050134">
    <property type="entry name" value="NAD-dep_sirtuin_deacylases"/>
</dbReference>
<dbReference type="GO" id="GO:0017136">
    <property type="term" value="F:histone deacetylase activity, NAD-dependent"/>
    <property type="evidence" value="ECO:0007669"/>
    <property type="project" value="TreeGrafter"/>
</dbReference>
<feature type="binding site" evidence="6">
    <location>
        <position position="169"/>
    </location>
    <ligand>
        <name>Zn(2+)</name>
        <dbReference type="ChEBI" id="CHEBI:29105"/>
    </ligand>
</feature>
<evidence type="ECO:0000256" key="3">
    <source>
        <dbReference type="ARBA" id="ARBA00022679"/>
    </source>
</evidence>
<dbReference type="AlphaFoldDB" id="A0AAD7KA86"/>
<evidence type="ECO:0000256" key="2">
    <source>
        <dbReference type="ARBA" id="ARBA00006924"/>
    </source>
</evidence>
<dbReference type="GO" id="GO:0005739">
    <property type="term" value="C:mitochondrion"/>
    <property type="evidence" value="ECO:0007669"/>
    <property type="project" value="UniProtKB-SubCell"/>
</dbReference>
<dbReference type="PANTHER" id="PTHR11085">
    <property type="entry name" value="NAD-DEPENDENT PROTEIN DEACYLASE SIRTUIN-5, MITOCHONDRIAL-RELATED"/>
    <property type="match status" value="1"/>
</dbReference>
<feature type="binding site" evidence="6">
    <location>
        <position position="135"/>
    </location>
    <ligand>
        <name>Zn(2+)</name>
        <dbReference type="ChEBI" id="CHEBI:29105"/>
    </ligand>
</feature>
<proteinExistence type="inferred from homology"/>
<name>A0AAD7KA86_9AGAR</name>
<dbReference type="EMBL" id="JARJLG010000008">
    <property type="protein sequence ID" value="KAJ7778804.1"/>
    <property type="molecule type" value="Genomic_DNA"/>
</dbReference>
<comment type="caution">
    <text evidence="8">The sequence shown here is derived from an EMBL/GenBank/DDBJ whole genome shotgun (WGS) entry which is preliminary data.</text>
</comment>
<dbReference type="GO" id="GO:0070403">
    <property type="term" value="F:NAD+ binding"/>
    <property type="evidence" value="ECO:0007669"/>
    <property type="project" value="InterPro"/>
</dbReference>
<dbReference type="GO" id="GO:0046872">
    <property type="term" value="F:metal ion binding"/>
    <property type="evidence" value="ECO:0007669"/>
    <property type="project" value="UniProtKB-KW"/>
</dbReference>
<feature type="domain" description="Deacetylase sirtuin-type" evidence="7">
    <location>
        <begin position="5"/>
        <end position="263"/>
    </location>
</feature>
<evidence type="ECO:0000256" key="6">
    <source>
        <dbReference type="PROSITE-ProRule" id="PRU00236"/>
    </source>
</evidence>
<protein>
    <submittedName>
        <fullName evidence="8">Sirtuin</fullName>
    </submittedName>
</protein>
<reference evidence="8" key="1">
    <citation type="submission" date="2023-03" db="EMBL/GenBank/DDBJ databases">
        <title>Massive genome expansion in bonnet fungi (Mycena s.s.) driven by repeated elements and novel gene families across ecological guilds.</title>
        <authorList>
            <consortium name="Lawrence Berkeley National Laboratory"/>
            <person name="Harder C.B."/>
            <person name="Miyauchi S."/>
            <person name="Viragh M."/>
            <person name="Kuo A."/>
            <person name="Thoen E."/>
            <person name="Andreopoulos B."/>
            <person name="Lu D."/>
            <person name="Skrede I."/>
            <person name="Drula E."/>
            <person name="Henrissat B."/>
            <person name="Morin E."/>
            <person name="Kohler A."/>
            <person name="Barry K."/>
            <person name="LaButti K."/>
            <person name="Morin E."/>
            <person name="Salamov A."/>
            <person name="Lipzen A."/>
            <person name="Mereny Z."/>
            <person name="Hegedus B."/>
            <person name="Baldrian P."/>
            <person name="Stursova M."/>
            <person name="Weitz H."/>
            <person name="Taylor A."/>
            <person name="Grigoriev I.V."/>
            <person name="Nagy L.G."/>
            <person name="Martin F."/>
            <person name="Kauserud H."/>
        </authorList>
    </citation>
    <scope>NUCLEOTIDE SEQUENCE</scope>
    <source>
        <strain evidence="8">CBHHK188m</strain>
    </source>
</reference>